<dbReference type="InterPro" id="IPR014756">
    <property type="entry name" value="Ig_E-set"/>
</dbReference>
<dbReference type="EMBL" id="QEAS01000008">
    <property type="protein sequence ID" value="PWG80605.1"/>
    <property type="molecule type" value="Genomic_DNA"/>
</dbReference>
<dbReference type="InterPro" id="IPR013783">
    <property type="entry name" value="Ig-like_fold"/>
</dbReference>
<dbReference type="InterPro" id="IPR008964">
    <property type="entry name" value="Invasin/intimin_cell_adhesion"/>
</dbReference>
<evidence type="ECO:0000313" key="8">
    <source>
        <dbReference type="Proteomes" id="UP000245647"/>
    </source>
</evidence>
<dbReference type="Pfam" id="PF13517">
    <property type="entry name" value="FG-GAP_3"/>
    <property type="match status" value="10"/>
</dbReference>
<feature type="domain" description="BIG2" evidence="6">
    <location>
        <begin position="3234"/>
        <end position="3306"/>
    </location>
</feature>
<protein>
    <recommendedName>
        <fullName evidence="9">IPT/TIG domain-containing protein</fullName>
    </recommendedName>
</protein>
<gene>
    <name evidence="7" type="ORF">DDR33_11295</name>
</gene>
<dbReference type="PANTHER" id="PTHR46580:SF4">
    <property type="entry name" value="ATP_GTP-BINDING PROTEIN"/>
    <property type="match status" value="1"/>
</dbReference>
<feature type="domain" description="IPT/TIG" evidence="5">
    <location>
        <begin position="1349"/>
        <end position="1434"/>
    </location>
</feature>
<feature type="domain" description="BIG2" evidence="6">
    <location>
        <begin position="3987"/>
        <end position="4068"/>
    </location>
</feature>
<dbReference type="Pfam" id="PF01833">
    <property type="entry name" value="TIG"/>
    <property type="match status" value="4"/>
</dbReference>
<evidence type="ECO:0000259" key="6">
    <source>
        <dbReference type="SMART" id="SM00635"/>
    </source>
</evidence>
<dbReference type="InterPro" id="IPR003343">
    <property type="entry name" value="Big_2"/>
</dbReference>
<accession>A0A2U2PGR9</accession>
<feature type="domain" description="BIG2" evidence="6">
    <location>
        <begin position="4152"/>
        <end position="4230"/>
    </location>
</feature>
<dbReference type="InterPro" id="IPR002909">
    <property type="entry name" value="IPT_dom"/>
</dbReference>
<evidence type="ECO:0008006" key="9">
    <source>
        <dbReference type="Google" id="ProtNLM"/>
    </source>
</evidence>
<dbReference type="SMART" id="SM00635">
    <property type="entry name" value="BID_2"/>
    <property type="match status" value="4"/>
</dbReference>
<keyword evidence="1 4" id="KW-0732">Signal</keyword>
<dbReference type="OrthoDB" id="355609at2"/>
<dbReference type="Pfam" id="PF13585">
    <property type="entry name" value="CHU_C"/>
    <property type="match status" value="1"/>
</dbReference>
<feature type="domain" description="IPT/TIG" evidence="5">
    <location>
        <begin position="890"/>
        <end position="973"/>
    </location>
</feature>
<dbReference type="Pfam" id="PF18676">
    <property type="entry name" value="MBG_2"/>
    <property type="match status" value="19"/>
</dbReference>
<dbReference type="NCBIfam" id="TIGR04131">
    <property type="entry name" value="Bac_Flav_CTERM"/>
    <property type="match status" value="1"/>
</dbReference>
<evidence type="ECO:0000313" key="7">
    <source>
        <dbReference type="EMBL" id="PWG80605.1"/>
    </source>
</evidence>
<evidence type="ECO:0000259" key="5">
    <source>
        <dbReference type="SMART" id="SM00429"/>
    </source>
</evidence>
<dbReference type="PANTHER" id="PTHR46580">
    <property type="entry name" value="SENSOR KINASE-RELATED"/>
    <property type="match status" value="1"/>
</dbReference>
<dbReference type="CDD" id="cd00603">
    <property type="entry name" value="IPT_PCSR"/>
    <property type="match status" value="3"/>
</dbReference>
<feature type="domain" description="IPT/TIG" evidence="5">
    <location>
        <begin position="419"/>
        <end position="501"/>
    </location>
</feature>
<keyword evidence="3" id="KW-0325">Glycoprotein</keyword>
<dbReference type="RefSeq" id="WP_109415892.1">
    <property type="nucleotide sequence ID" value="NZ_QEAS01000008.1"/>
</dbReference>
<dbReference type="SMART" id="SM00429">
    <property type="entry name" value="IPT"/>
    <property type="match status" value="4"/>
</dbReference>
<evidence type="ECO:0000256" key="1">
    <source>
        <dbReference type="ARBA" id="ARBA00022729"/>
    </source>
</evidence>
<sequence>MRQVDSTRRRKAKGIVLFALLCIGTLFNSSAYAQASWADYAIDGLISKRTYSRLTPTSVQLQTYNENQTSWGAYLESNNATGIYHAVESSATRVFLSQVNGGIYYYSIQGFIPGMILTGVGWGWKSTTIGTIPGTTYIFCGWRDWKFAGRWQGISSYARVTTPVQIESITRNGSLQNSADDQVIFKVTFTGRILGLTKDNFSLVNDDKGLPNATITSVQQGSASNADESRAWYVTVATGFAKGELGIKMIKRDGMVSQSYLDRDPSISASSYDVFMYNDSFTPVKTLPDGQTVSINETFSVNRQFSFTSVKPSFGGTTGNYKTIDFEIKTDRQVNGLNKDYFPIVTTGNVVANFASATKTGSDGLTWTLRLNVVSGTGTVNIKTKNDATGITSPESNDPLIVAANSPVLTSDKYTIIDVPVITGISPLMAKPGDVLTITGSGFITGQNVVYFGGIKATDIVSQSPTEIKVTVPAGSGFAAPAVQNAPSGLIAYSPVMFSILNDRNDDGVNVFSFEQNKRAITLTGANFRSVRAADFNDDGFPDLAVTSSDQKKILIYMNNKSGVFSLSKEITLPNTGYALTTGDINADGKLDLIASTVAGADHVILVYTNTSSTSTINFNTTPVQISTGAAGSITNVAVADIDRDGRADIIAAIDLTSSVYVYRNTTPWPNAPMTFAGKAEIKSGKTGVRGLIAGDLDKDGKPEIIIGDYGSSSVVGTTVTIFKNNTTPGSITAAKLTEQNTVLTAAGSNPLGLALGDLDGDGYPDLVVESASDNLAVYLNKNGVIDNASKQVYPFAALGNGEVAIRDLNGDGKPEIIASHSANAGISIFRNNITAAGALNASSFSRSDYKTGTGAQSLAIADFNKDGKGDIAVANTTDASISIFFYKVPPVIDSFSPSVVKAGETITITGKNFNTTAENNVVYFGAVKAAVQSATSTSLVVTVPAGATYGPLTVLDVTTNLTGVSSQNFSVTNTDDQLFFSARNNYSIANVTLQNQSMIAADLDADGNPELISVSPSSNGSKIVINRNKNGSDPIKANSFAGTQLSITGSKNVYAIAAGDIDGDGKKDIVAADYDANTVRVLLNDGTSLAVQSTAYAVGGNPASVTVADIDGDGKLDVITANKKDGSISVLRNISTGAGNVAFESQLTASSGTAPVWVAAADVNADGKPEVITANSGSDNVSVFTNTTTGSVISFAAAQAYATQSSPAFVTVADLDADGIADLAVVNKASASVSVLKNSTSAGNISFAAAVNYATGTNPVAVAFGDLNADGKPEMVVANAGSNTISIFRNKAVTGSIDAGSFETKTDYATAAGPVSVLIADLNNNNKAEIAVANKDGNSVSVFQNQIPPIITAVSPLSGAPGTTVTITGKNFNKEAQNNVVFFGAVQAVVSSVSSDGTSVTVTVPQGATYRPVSLLDQATGLTAYSASAFAVTNAVTDGSFPFATTLPIAGSNLSSVSAADLNSDGHTDLVTVDPKTGKIYVESNTGGSKISTELFSLQDAGISVDPGASSLTTADIDGDGKLDLVLSNFTSSKVYTLLNTSSAGNFSFAAPQSFSTGTNPGSISVADIDGDGKADIITVGKNTNVAYVLRNISDRGAEKFEDPAAAFTVGANPSSVSVRDLNNDGKPEIVTVNAGTENAPGNTISVLENVSTPGMINSASFKAQVVYTVGDKPSRVAIADADGDGFPELAVTSAGTNTVSVLRNTSSANTLSFDPAVAFATGTSPEFVAFGDINGDSKPDMVVVNMADNTVSVFSNTADQGSITSSSFATKQDYGIGKGANSLVIADLNGDGRAELSVVNGTEGTISILKNMPVPVVTDFLPKSGPSASTVIISGKNFNVNPANNIVYFGASQAVVQSASSTSLTVQVPAGATYMPVSVLDAESGLSGFSSDKFVLTNPGVADPELKISSFNAPVNVPTQNQPSVVAMSDLDADGKTDMVVVNTQSNSVTVYHNESADGSITSTSFPAAKSVTLAVGDAPKSIVVGDVDGDGKPDVVVSNYASRTFSVLRNTSASGSLSFESQVSVNTASGSNMITMNDMNGDGKPDVITANAGSSTVSVFRNISTASKVAFDAAKTDYAVGGTPWWVTTGDLNGDGKPEVVTANAGSNNISVITNTAGRGVFNSSSFAPAVNYAAAEGSRSVAIGDLDADGKAELVAANNKSNTVSVFHNTTSGTTASFASPENFATGDTPYGVSIGDVNGDGKPDVVTGNLQSVSVLRNITEPGTINSSSFASKVDIKTLSSPQVVAIGDLDRNAAAELVIANEYSNNLSVISTKITAKITFEAIANKIYGDTDFDAGATSNNTATPIVYTSSNKEVATVTADGKIHITGAGFTDIKASQAPSGAFANASEVTQRLTVEKATLTVNAVAVNKVYGHENPKYDYTYTNFVNGETDEVLETKPVLKAVLDVTTKTPVEKMTKTGTYPVILSNELSDNNYTFNYNGADLIINKAKLTAKARNKSIALGDAIPAFDIDYSGFAGTDTKENAITAEPVASLDPNADVNTKGDYAITLTGGIAENYDFILVNGSLSVGKANPVFTVEEWPEEKTYGDASFRIKVSSTNEELPLNYSSSDESVASVNPISGEVTIKTAGTTVIRVSQEPSDNYAGLEDQYKTLTVKKATLQVTIKDAEKNYGKANPSYKVSYSGFKNGETASVINVPAIALAYEGPGVEVSKRTPVNNGNPYNIDIAAQNQAFDDNYDFDYSAGPGKLIIHPAPLTATATSYTRAYGESNPALQVTYDGFVNDEVELSPGVFTTPATVSTTASGNSPVGVYPITVNGAIAPNYVITSVAGELTIEKAKVTVSVASKSGSKDMVRTYGENNPEFEITYSGFKNGETAAVLSQPATVPASINNRTSAGIYPVVASGAQAANYMFDYLDDAMLTINKKDLSVKAKDASRKYGADNPVFELEYNGFVTGDSEADIDTKPVGTSADRFAAVASGPYVINVSGGSDNNYKFIYTNSGHLTVVKAPLMLVAENKQRLYGVANPALTVQYRDFVNGETAATVFGSELPELTTTAQTDSPGSDANGNVIRYPITFSKVPAASNYEITTQPGTLIIGKATLTIAIKNVTRKYGQQNPAFEFIYDGFTDNDNESVLSVAPVAVTTATDKSAVGKYAITFSVDAKSDNYTIVQQGGTLEVVKAPLTLIALPKTKTYGAVNPPLDFKYFGLVAGDNITTALTKQPVLATLAEQYSPVTAEGYDIFFSENAESANYEIIGPYSDKLTITPATPSISFPEIASKTYGDNDFSVGAQTDNTEAALTYSSSNEAVATVDMYGTVHIVAAGEAVIKVSQAATANYAAGEKTQNLQVAKAVLTAKALDASRVYGDENPAFTIEYSGYVNGDEAKTGVITTPPAVSTTATKISPVGDYLITVGDQGVAKNYTIVPVQSGKLKISAAELTITVDNKTRVYGDENPELTLTYSGFKNDDSVNKPGVFTELPVTTTTALKSSPVGEYPIQTTTGVAPNYFIPSVDDGKLSITKATLTARAEDKSKVYGDANPVLTIKYSGFRNNDDENTPDLFTKAPEASTTVNEQSPVNTYVINVSADAQSANYEVVTETGILKVTPAELTVTANDAEKVYGTVNPPLTVSYSGFKNGEDENVAGVLTKATAVTSATVKSATGTYDINPVGAVAGNYTIKNVKGTLTIKRAVLTAKADQQSRVYGEENPLLTIGYTGFVNGDTKADIDKLPTATTLADRSSGVGQYDILVNADGLDNNYEIMPEGNKLIITKAMLIAKADNKSRDYGVENPKLTVTYTGFVNDDNESMIDVRPVLSTNATVASPKGDYDITVANASDNNYDFNYVKGVLSVGKLEAVITAGEMPSGLIYGAADFTIPASSNNSSSPVQFNSSNTAVARVDENGKVHIVGAGTTVVRIFQPASGSYGASEDVYRTLTVGKAPLSITVNNAVRNYGEDNPDFTVVYDGFVNGENETALSAQAKATTTAAKNSPIGSYPIMVSGAASANYEISYGANGVLTIGIVSAKISIAQLPQKTYGDADFKAAVTTNNPESTVNYVSSNPGVATVDADGTIHIKGAGSTVITVSQDASANFSQGVNASSTLTVAQKSLKVVAENKSKKQGEDNPLLTYRYEGLVNGDNETAVNAGTIVTSATKTSAVGPYSITVANFSAANYVISHQPGVLIVNPAASVITFNSIEYKKYGDADFTLNATTTSDGKISYSIINANTTNPAATVDPSTGRVHILNAGNATITATVTGSSGYSTSQDVTQQLTVLKATPVITFAEIGSKTYGDADFSANASSTSAESMLTYTSTAVSVASVNAGGTIKINSGGFTNITVAQPSSLNYEAAVPVSRTLEVARNIPAIVLQPMTAKVFGDAPFTPVVTGATGTVTLTSSNSKVAVIADGQVYIIGVGFAKITATQAENGNSVAVSDAKYLEVLPATPGVSLGDLAAKMYGDADYDVTALSSNTAAPLNYSSSNVAVATISNGRIHITGAGKTKITVSQAASGNYGPASAEKELVVKPATITVTAEDKIKIEGELNPELTVTYSGFVNNESESVLNVQPVATNSADQTTAPGIYPIAASGGEDDNYTFVYKPGKLTILQIARLTLNTLPVKTYGDADFKVAATSNNSNIPVVYKGDNPQVATVDQYGNVHIVGNGTVTITASQGGDLVFTPAESVTQVLTVKKAILTVTADSKVAVVGTFPQFTVSYSGFVYNETTAVLLTQAKASVATNGLIAGTYPITASGASAKNYDMNYVEGTLMLATDGLTFLFDPMPEKTYGDADFNPGAYTNTGASIYYTSLNTQVAVIVDNKVKIVGAGHAEIVATVPGLDPAKNLVHKQTLTVKKAPQTITFQPIPVLERGAEAYRLIATSSSGLPVQFAGTNSFVGKLDGDLLTPGSIGNAKIIASQAGNENYLPAADVTLSFEVVDPAGNKIRFPKVLTPNGDGINDQFYIEGISNYPENRLVIVNRNGTKIYEARNYNNGDVSFNGKEFFAGGATARREMSPEGTYFYILEYKTADGSMKKLTGYFVLKYTANP</sequence>
<feature type="domain" description="BIG2" evidence="6">
    <location>
        <begin position="4568"/>
        <end position="4642"/>
    </location>
</feature>
<evidence type="ECO:0000256" key="3">
    <source>
        <dbReference type="ARBA" id="ARBA00023180"/>
    </source>
</evidence>
<reference evidence="7 8" key="1">
    <citation type="submission" date="2018-04" db="EMBL/GenBank/DDBJ databases">
        <title>Pedobacter chongqingensis sp. nov., isolated from a rottenly hemp rope.</title>
        <authorList>
            <person name="Cai Y."/>
        </authorList>
    </citation>
    <scope>NUCLEOTIDE SEQUENCE [LARGE SCALE GENOMIC DNA]</scope>
    <source>
        <strain evidence="7 8">FJ4-8</strain>
    </source>
</reference>
<dbReference type="SMART" id="SM00191">
    <property type="entry name" value="Int_alpha"/>
    <property type="match status" value="9"/>
</dbReference>
<feature type="signal peptide" evidence="4">
    <location>
        <begin position="1"/>
        <end position="33"/>
    </location>
</feature>
<dbReference type="InterPro" id="IPR013517">
    <property type="entry name" value="FG-GAP"/>
</dbReference>
<dbReference type="InterPro" id="IPR026341">
    <property type="entry name" value="T9SS_type_B"/>
</dbReference>
<evidence type="ECO:0000256" key="2">
    <source>
        <dbReference type="ARBA" id="ARBA00022737"/>
    </source>
</evidence>
<feature type="domain" description="IPT/TIG" evidence="5">
    <location>
        <begin position="1816"/>
        <end position="1901"/>
    </location>
</feature>
<dbReference type="Gene3D" id="2.60.40.10">
    <property type="entry name" value="Immunoglobulins"/>
    <property type="match status" value="4"/>
</dbReference>
<feature type="chain" id="PRO_5015732083" description="IPT/TIG domain-containing protein" evidence="4">
    <location>
        <begin position="34"/>
        <end position="5007"/>
    </location>
</feature>
<dbReference type="Gene3D" id="2.30.30.100">
    <property type="match status" value="2"/>
</dbReference>
<name>A0A2U2PGR9_9SPHI</name>
<dbReference type="Gene3D" id="2.60.40.1080">
    <property type="match status" value="4"/>
</dbReference>
<dbReference type="SUPFAM" id="SSF81296">
    <property type="entry name" value="E set domains"/>
    <property type="match status" value="4"/>
</dbReference>
<keyword evidence="2" id="KW-0677">Repeat</keyword>
<dbReference type="SUPFAM" id="SSF49373">
    <property type="entry name" value="Invasin/intimin cell-adhesion fragments"/>
    <property type="match status" value="7"/>
</dbReference>
<dbReference type="Gene3D" id="2.130.10.130">
    <property type="entry name" value="Integrin alpha, N-terminal"/>
    <property type="match status" value="5"/>
</dbReference>
<comment type="caution">
    <text evidence="7">The sequence shown here is derived from an EMBL/GenBank/DDBJ whole genome shotgun (WGS) entry which is preliminary data.</text>
</comment>
<dbReference type="SUPFAM" id="SSF69318">
    <property type="entry name" value="Integrin alpha N-terminal domain"/>
    <property type="match status" value="5"/>
</dbReference>
<dbReference type="InterPro" id="IPR041286">
    <property type="entry name" value="MBG_2"/>
</dbReference>
<proteinExistence type="predicted"/>
<dbReference type="InterPro" id="IPR028994">
    <property type="entry name" value="Integrin_alpha_N"/>
</dbReference>
<keyword evidence="8" id="KW-1185">Reference proteome</keyword>
<dbReference type="Proteomes" id="UP000245647">
    <property type="component" value="Unassembled WGS sequence"/>
</dbReference>
<dbReference type="InterPro" id="IPR013519">
    <property type="entry name" value="Int_alpha_beta-p"/>
</dbReference>
<dbReference type="Gene3D" id="3.30.160.710">
    <property type="match status" value="13"/>
</dbReference>
<evidence type="ECO:0000256" key="4">
    <source>
        <dbReference type="SAM" id="SignalP"/>
    </source>
</evidence>
<organism evidence="7 8">
    <name type="scientific">Pararcticibacter amylolyticus</name>
    <dbReference type="NCBI Taxonomy" id="2173175"/>
    <lineage>
        <taxon>Bacteria</taxon>
        <taxon>Pseudomonadati</taxon>
        <taxon>Bacteroidota</taxon>
        <taxon>Sphingobacteriia</taxon>
        <taxon>Sphingobacteriales</taxon>
        <taxon>Sphingobacteriaceae</taxon>
        <taxon>Pararcticibacter</taxon>
    </lineage>
</organism>